<feature type="domain" description="Mur ligase C-terminal" evidence="16">
    <location>
        <begin position="311"/>
        <end position="423"/>
    </location>
</feature>
<evidence type="ECO:0000256" key="13">
    <source>
        <dbReference type="ARBA" id="ARBA00047833"/>
    </source>
</evidence>
<dbReference type="InterPro" id="IPR013221">
    <property type="entry name" value="Mur_ligase_cen"/>
</dbReference>
<dbReference type="Gene3D" id="3.40.50.720">
    <property type="entry name" value="NAD(P)-binding Rossmann-like Domain"/>
    <property type="match status" value="1"/>
</dbReference>
<dbReference type="Pfam" id="PF08245">
    <property type="entry name" value="Mur_ligase_M"/>
    <property type="match status" value="1"/>
</dbReference>
<evidence type="ECO:0000256" key="5">
    <source>
        <dbReference type="ARBA" id="ARBA00022598"/>
    </source>
</evidence>
<keyword evidence="10 14" id="KW-0573">Peptidoglycan synthesis</keyword>
<organism evidence="18 19">
    <name type="scientific">Bombilactobacillus mellifer</name>
    <dbReference type="NCBI Taxonomy" id="1218492"/>
    <lineage>
        <taxon>Bacteria</taxon>
        <taxon>Bacillati</taxon>
        <taxon>Bacillota</taxon>
        <taxon>Bacilli</taxon>
        <taxon>Lactobacillales</taxon>
        <taxon>Lactobacillaceae</taxon>
        <taxon>Bombilactobacillus</taxon>
    </lineage>
</organism>
<protein>
    <recommendedName>
        <fullName evidence="3 14">UDP-N-acetylmuramate--L-alanine ligase</fullName>
        <ecNumber evidence="3 14">6.3.2.8</ecNumber>
    </recommendedName>
    <alternativeName>
        <fullName evidence="14">UDP-N-acetylmuramoyl-L-alanine synthetase</fullName>
    </alternativeName>
</protein>
<evidence type="ECO:0000256" key="9">
    <source>
        <dbReference type="ARBA" id="ARBA00022960"/>
    </source>
</evidence>
<keyword evidence="11 14" id="KW-0131">Cell cycle</keyword>
<dbReference type="AlphaFoldDB" id="A0A0F4LUN4"/>
<evidence type="ECO:0000259" key="16">
    <source>
        <dbReference type="Pfam" id="PF02875"/>
    </source>
</evidence>
<dbReference type="GO" id="GO:0009252">
    <property type="term" value="P:peptidoglycan biosynthetic process"/>
    <property type="evidence" value="ECO:0007669"/>
    <property type="project" value="UniProtKB-UniRule"/>
</dbReference>
<dbReference type="EMBL" id="JXJQ01000006">
    <property type="protein sequence ID" value="KJY62350.1"/>
    <property type="molecule type" value="Genomic_DNA"/>
</dbReference>
<dbReference type="InterPro" id="IPR004101">
    <property type="entry name" value="Mur_ligase_C"/>
</dbReference>
<comment type="caution">
    <text evidence="18">The sequence shown here is derived from an EMBL/GenBank/DDBJ whole genome shotgun (WGS) entry which is preliminary data.</text>
</comment>
<comment type="function">
    <text evidence="14">Cell wall formation.</text>
</comment>
<comment type="similarity">
    <text evidence="14">Belongs to the MurCDEF family.</text>
</comment>
<dbReference type="InterPro" id="IPR050061">
    <property type="entry name" value="MurCDEF_pg_biosynth"/>
</dbReference>
<dbReference type="InterPro" id="IPR036565">
    <property type="entry name" value="Mur-like_cat_sf"/>
</dbReference>
<dbReference type="UniPathway" id="UPA00219"/>
<accession>A0A0F4LUN4</accession>
<dbReference type="Gene3D" id="3.40.1190.10">
    <property type="entry name" value="Mur-like, catalytic domain"/>
    <property type="match status" value="1"/>
</dbReference>
<keyword evidence="5 14" id="KW-0436">Ligase</keyword>
<dbReference type="SUPFAM" id="SSF53623">
    <property type="entry name" value="MurD-like peptide ligases, catalytic domain"/>
    <property type="match status" value="1"/>
</dbReference>
<evidence type="ECO:0000313" key="18">
    <source>
        <dbReference type="EMBL" id="KJY62350.1"/>
    </source>
</evidence>
<evidence type="ECO:0000256" key="10">
    <source>
        <dbReference type="ARBA" id="ARBA00022984"/>
    </source>
</evidence>
<dbReference type="SUPFAM" id="SSF53244">
    <property type="entry name" value="MurD-like peptide ligases, peptide-binding domain"/>
    <property type="match status" value="1"/>
</dbReference>
<dbReference type="NCBIfam" id="TIGR01082">
    <property type="entry name" value="murC"/>
    <property type="match status" value="1"/>
</dbReference>
<feature type="domain" description="Mur ligase N-terminal catalytic" evidence="15">
    <location>
        <begin position="6"/>
        <end position="103"/>
    </location>
</feature>
<evidence type="ECO:0000256" key="1">
    <source>
        <dbReference type="ARBA" id="ARBA00004496"/>
    </source>
</evidence>
<dbReference type="Gene3D" id="3.90.190.20">
    <property type="entry name" value="Mur ligase, C-terminal domain"/>
    <property type="match status" value="1"/>
</dbReference>
<dbReference type="Pfam" id="PF02875">
    <property type="entry name" value="Mur_ligase_C"/>
    <property type="match status" value="1"/>
</dbReference>
<evidence type="ECO:0000256" key="4">
    <source>
        <dbReference type="ARBA" id="ARBA00022490"/>
    </source>
</evidence>
<feature type="binding site" evidence="14">
    <location>
        <begin position="110"/>
        <end position="116"/>
    </location>
    <ligand>
        <name>ATP</name>
        <dbReference type="ChEBI" id="CHEBI:30616"/>
    </ligand>
</feature>
<dbReference type="SUPFAM" id="SSF51984">
    <property type="entry name" value="MurCD N-terminal domain"/>
    <property type="match status" value="1"/>
</dbReference>
<dbReference type="GO" id="GO:0051301">
    <property type="term" value="P:cell division"/>
    <property type="evidence" value="ECO:0007669"/>
    <property type="project" value="UniProtKB-KW"/>
</dbReference>
<dbReference type="InterPro" id="IPR005758">
    <property type="entry name" value="UDP-N-AcMur_Ala_ligase_MurC"/>
</dbReference>
<dbReference type="Pfam" id="PF01225">
    <property type="entry name" value="Mur_ligase"/>
    <property type="match status" value="1"/>
</dbReference>
<keyword evidence="19" id="KW-1185">Reference proteome</keyword>
<evidence type="ECO:0000256" key="14">
    <source>
        <dbReference type="HAMAP-Rule" id="MF_00046"/>
    </source>
</evidence>
<keyword evidence="8 14" id="KW-0067">ATP-binding</keyword>
<dbReference type="GO" id="GO:0005524">
    <property type="term" value="F:ATP binding"/>
    <property type="evidence" value="ECO:0007669"/>
    <property type="project" value="UniProtKB-UniRule"/>
</dbReference>
<dbReference type="HOGENOM" id="CLU_028104_1_0_9"/>
<comment type="subcellular location">
    <subcellularLocation>
        <location evidence="1 14">Cytoplasm</location>
    </subcellularLocation>
</comment>
<dbReference type="InterPro" id="IPR000713">
    <property type="entry name" value="Mur_ligase_N"/>
</dbReference>
<keyword evidence="9 14" id="KW-0133">Cell shape</keyword>
<dbReference type="STRING" id="1218492.JG30_05540"/>
<dbReference type="PATRIC" id="fig|1218492.5.peg.680"/>
<dbReference type="GO" id="GO:0008763">
    <property type="term" value="F:UDP-N-acetylmuramate-L-alanine ligase activity"/>
    <property type="evidence" value="ECO:0007669"/>
    <property type="project" value="UniProtKB-UniRule"/>
</dbReference>
<keyword evidence="6 14" id="KW-0132">Cell division</keyword>
<keyword evidence="4 14" id="KW-0963">Cytoplasm</keyword>
<name>A0A0F4LUN4_9LACO</name>
<dbReference type="Proteomes" id="UP000033558">
    <property type="component" value="Unassembled WGS sequence"/>
</dbReference>
<evidence type="ECO:0000313" key="19">
    <source>
        <dbReference type="Proteomes" id="UP000033558"/>
    </source>
</evidence>
<evidence type="ECO:0000256" key="11">
    <source>
        <dbReference type="ARBA" id="ARBA00023306"/>
    </source>
</evidence>
<evidence type="ECO:0000256" key="7">
    <source>
        <dbReference type="ARBA" id="ARBA00022741"/>
    </source>
</evidence>
<evidence type="ECO:0000256" key="2">
    <source>
        <dbReference type="ARBA" id="ARBA00004752"/>
    </source>
</evidence>
<dbReference type="PANTHER" id="PTHR43445:SF3">
    <property type="entry name" value="UDP-N-ACETYLMURAMATE--L-ALANINE LIGASE"/>
    <property type="match status" value="1"/>
</dbReference>
<evidence type="ECO:0000259" key="17">
    <source>
        <dbReference type="Pfam" id="PF08245"/>
    </source>
</evidence>
<gene>
    <name evidence="14 18" type="primary">murC</name>
    <name evidence="18" type="ORF">JG30_05540</name>
</gene>
<evidence type="ECO:0000256" key="8">
    <source>
        <dbReference type="ARBA" id="ARBA00022840"/>
    </source>
</evidence>
<proteinExistence type="inferred from homology"/>
<sequence>MEKAVYHFVGIKGTGMSALALILKDLGYQVQGSDITKKTFTEAGLRRAQIPILEFAAANIQPTMTIIAGNAFDDSNPEIAQAQKLHLPIIRYPDMVEKLVQTYTSIAVAGTHGKTSTTGLLAHVLEGIAPTSYLIGDGTGKGVLNGRFFAFEADEYRRHFLAYTPDYMIITNIDFDHPDYFTDRNDVFEAFCSAARQVQKALFAWGDDPLLTTLADHVQIPIYYYGFSDAVDFQAVNVQRTDQGSQFDVLYQGQQIGHFAIPMFGQHNILNSLAVIGVSYLEKISPQLIQQELATFSGVKRRYNERMVGDNVLIDDYAHHPSEIQATIDAARQQYPDKQIVAVFQPHTYSRLTALFDGFVRSLDLADQVYLTPIFGSIREQSGHITSSALAAKLHKGGTVLQLEDMTPLLQYHDAVIIFMGAGDIQKYELAYQKLLQ</sequence>
<dbReference type="OrthoDB" id="9804126at2"/>
<dbReference type="GO" id="GO:0071555">
    <property type="term" value="P:cell wall organization"/>
    <property type="evidence" value="ECO:0007669"/>
    <property type="project" value="UniProtKB-KW"/>
</dbReference>
<dbReference type="RefSeq" id="WP_046316003.1">
    <property type="nucleotide sequence ID" value="NZ_JBHSZT010000001.1"/>
</dbReference>
<dbReference type="InterPro" id="IPR036615">
    <property type="entry name" value="Mur_ligase_C_dom_sf"/>
</dbReference>
<evidence type="ECO:0000256" key="6">
    <source>
        <dbReference type="ARBA" id="ARBA00022618"/>
    </source>
</evidence>
<evidence type="ECO:0000256" key="3">
    <source>
        <dbReference type="ARBA" id="ARBA00012211"/>
    </source>
</evidence>
<evidence type="ECO:0000256" key="12">
    <source>
        <dbReference type="ARBA" id="ARBA00023316"/>
    </source>
</evidence>
<keyword evidence="12 14" id="KW-0961">Cell wall biogenesis/degradation</keyword>
<dbReference type="PANTHER" id="PTHR43445">
    <property type="entry name" value="UDP-N-ACETYLMURAMATE--L-ALANINE LIGASE-RELATED"/>
    <property type="match status" value="1"/>
</dbReference>
<dbReference type="GO" id="GO:0008360">
    <property type="term" value="P:regulation of cell shape"/>
    <property type="evidence" value="ECO:0007669"/>
    <property type="project" value="UniProtKB-KW"/>
</dbReference>
<dbReference type="HAMAP" id="MF_00046">
    <property type="entry name" value="MurC"/>
    <property type="match status" value="1"/>
</dbReference>
<dbReference type="GO" id="GO:0005737">
    <property type="term" value="C:cytoplasm"/>
    <property type="evidence" value="ECO:0007669"/>
    <property type="project" value="UniProtKB-SubCell"/>
</dbReference>
<evidence type="ECO:0000259" key="15">
    <source>
        <dbReference type="Pfam" id="PF01225"/>
    </source>
</evidence>
<dbReference type="EC" id="6.3.2.8" evidence="3 14"/>
<comment type="catalytic activity">
    <reaction evidence="13 14">
        <text>UDP-N-acetyl-alpha-D-muramate + L-alanine + ATP = UDP-N-acetyl-alpha-D-muramoyl-L-alanine + ADP + phosphate + H(+)</text>
        <dbReference type="Rhea" id="RHEA:23372"/>
        <dbReference type="ChEBI" id="CHEBI:15378"/>
        <dbReference type="ChEBI" id="CHEBI:30616"/>
        <dbReference type="ChEBI" id="CHEBI:43474"/>
        <dbReference type="ChEBI" id="CHEBI:57972"/>
        <dbReference type="ChEBI" id="CHEBI:70757"/>
        <dbReference type="ChEBI" id="CHEBI:83898"/>
        <dbReference type="ChEBI" id="CHEBI:456216"/>
        <dbReference type="EC" id="6.3.2.8"/>
    </reaction>
</comment>
<feature type="domain" description="Mur ligase central" evidence="17">
    <location>
        <begin position="108"/>
        <end position="278"/>
    </location>
</feature>
<reference evidence="18 19" key="1">
    <citation type="submission" date="2015-01" db="EMBL/GenBank/DDBJ databases">
        <title>Comparative genomics of the lactic acid bacteria isolated from the honey bee gut.</title>
        <authorList>
            <person name="Ellegaard K.M."/>
            <person name="Tamarit D."/>
            <person name="Javelind E."/>
            <person name="Olofsson T."/>
            <person name="Andersson S.G."/>
            <person name="Vasquez A."/>
        </authorList>
    </citation>
    <scope>NUCLEOTIDE SEQUENCE [LARGE SCALE GENOMIC DNA]</scope>
    <source>
        <strain evidence="18 19">Bin4</strain>
    </source>
</reference>
<comment type="pathway">
    <text evidence="2 14">Cell wall biogenesis; peptidoglycan biosynthesis.</text>
</comment>
<keyword evidence="7 14" id="KW-0547">Nucleotide-binding</keyword>